<dbReference type="AlphaFoldDB" id="X1C4S4"/>
<dbReference type="Pfam" id="PF13414">
    <property type="entry name" value="TPR_11"/>
    <property type="match status" value="1"/>
</dbReference>
<evidence type="ECO:0000313" key="4">
    <source>
        <dbReference type="EMBL" id="GAG88352.1"/>
    </source>
</evidence>
<comment type="caution">
    <text evidence="4">The sequence shown here is derived from an EMBL/GenBank/DDBJ whole genome shotgun (WGS) entry which is preliminary data.</text>
</comment>
<dbReference type="InterPro" id="IPR019734">
    <property type="entry name" value="TPR_rpt"/>
</dbReference>
<organism evidence="4">
    <name type="scientific">marine sediment metagenome</name>
    <dbReference type="NCBI Taxonomy" id="412755"/>
    <lineage>
        <taxon>unclassified sequences</taxon>
        <taxon>metagenomes</taxon>
        <taxon>ecological metagenomes</taxon>
    </lineage>
</organism>
<dbReference type="InterPro" id="IPR011990">
    <property type="entry name" value="TPR-like_helical_dom_sf"/>
</dbReference>
<dbReference type="PANTHER" id="PTHR44943:SF9">
    <property type="entry name" value="TPR-REPEAT-CONTAINING PROTEIN"/>
    <property type="match status" value="1"/>
</dbReference>
<dbReference type="PROSITE" id="PS50293">
    <property type="entry name" value="TPR_REGION"/>
    <property type="match status" value="1"/>
</dbReference>
<dbReference type="InterPro" id="IPR006597">
    <property type="entry name" value="Sel1-like"/>
</dbReference>
<name>X1C4S4_9ZZZZ</name>
<dbReference type="Pfam" id="PF00515">
    <property type="entry name" value="TPR_1"/>
    <property type="match status" value="1"/>
</dbReference>
<feature type="non-terminal residue" evidence="4">
    <location>
        <position position="145"/>
    </location>
</feature>
<dbReference type="PANTHER" id="PTHR44943">
    <property type="entry name" value="CELLULOSE SYNTHASE OPERON PROTEIN C"/>
    <property type="match status" value="1"/>
</dbReference>
<keyword evidence="1" id="KW-0677">Repeat</keyword>
<accession>X1C4S4</accession>
<dbReference type="InterPro" id="IPR051685">
    <property type="entry name" value="Ycf3/AcsC/BcsC/TPR_MFPF"/>
</dbReference>
<keyword evidence="2" id="KW-0802">TPR repeat</keyword>
<dbReference type="Gene3D" id="1.25.40.10">
    <property type="entry name" value="Tetratricopeptide repeat domain"/>
    <property type="match status" value="1"/>
</dbReference>
<dbReference type="SMART" id="SM00028">
    <property type="entry name" value="TPR"/>
    <property type="match status" value="3"/>
</dbReference>
<dbReference type="SUPFAM" id="SSF48452">
    <property type="entry name" value="TPR-like"/>
    <property type="match status" value="1"/>
</dbReference>
<dbReference type="SMART" id="SM00671">
    <property type="entry name" value="SEL1"/>
    <property type="match status" value="2"/>
</dbReference>
<sequence>MAKKKSEQKSKIEEAEDFYQKGLVYGEESDTDGAIECWQKTVELNPNHFEGWYNLGNVYDIGKGDLERALECWNKALELKPDDVDVLYNMGNAYREHKDYDKAIECYKRVVKLNPKDHEGWNNMANAYNGKWASLKALLTILSFL</sequence>
<protein>
    <submittedName>
        <fullName evidence="4">Uncharacterized protein</fullName>
    </submittedName>
</protein>
<evidence type="ECO:0000256" key="1">
    <source>
        <dbReference type="ARBA" id="ARBA00022737"/>
    </source>
</evidence>
<gene>
    <name evidence="4" type="ORF">S01H4_22586</name>
</gene>
<keyword evidence="3" id="KW-0793">Thylakoid</keyword>
<reference evidence="4" key="1">
    <citation type="journal article" date="2014" name="Front. Microbiol.">
        <title>High frequency of phylogenetically diverse reductive dehalogenase-homologous genes in deep subseafloor sedimentary metagenomes.</title>
        <authorList>
            <person name="Kawai M."/>
            <person name="Futagami T."/>
            <person name="Toyoda A."/>
            <person name="Takaki Y."/>
            <person name="Nishi S."/>
            <person name="Hori S."/>
            <person name="Arai W."/>
            <person name="Tsubouchi T."/>
            <person name="Morono Y."/>
            <person name="Uchiyama I."/>
            <person name="Ito T."/>
            <person name="Fujiyama A."/>
            <person name="Inagaki F."/>
            <person name="Takami H."/>
        </authorList>
    </citation>
    <scope>NUCLEOTIDE SEQUENCE</scope>
    <source>
        <strain evidence="4">Expedition CK06-06</strain>
    </source>
</reference>
<proteinExistence type="predicted"/>
<evidence type="ECO:0000256" key="3">
    <source>
        <dbReference type="ARBA" id="ARBA00023078"/>
    </source>
</evidence>
<dbReference type="EMBL" id="BART01010371">
    <property type="protein sequence ID" value="GAG88352.1"/>
    <property type="molecule type" value="Genomic_DNA"/>
</dbReference>
<dbReference type="PROSITE" id="PS50005">
    <property type="entry name" value="TPR"/>
    <property type="match status" value="2"/>
</dbReference>
<evidence type="ECO:0000256" key="2">
    <source>
        <dbReference type="ARBA" id="ARBA00022803"/>
    </source>
</evidence>